<protein>
    <submittedName>
        <fullName evidence="5">Protein kinase domain-containing protein</fullName>
    </submittedName>
</protein>
<dbReference type="SMART" id="SM00233">
    <property type="entry name" value="PH"/>
    <property type="match status" value="1"/>
</dbReference>
<dbReference type="Pfam" id="PF00069">
    <property type="entry name" value="Pkinase"/>
    <property type="match status" value="1"/>
</dbReference>
<dbReference type="InterPro" id="IPR000719">
    <property type="entry name" value="Prot_kinase_dom"/>
</dbReference>
<dbReference type="Gene3D" id="1.10.510.10">
    <property type="entry name" value="Transferase(Phosphotransferase) domain 1"/>
    <property type="match status" value="2"/>
</dbReference>
<evidence type="ECO:0000256" key="1">
    <source>
        <dbReference type="SAM" id="MobiDB-lite"/>
    </source>
</evidence>
<proteinExistence type="predicted"/>
<dbReference type="Gene3D" id="2.30.29.30">
    <property type="entry name" value="Pleckstrin-homology domain (PH domain)/Phosphotyrosine-binding domain (PTB)"/>
    <property type="match status" value="1"/>
</dbReference>
<dbReference type="PROSITE" id="PS50003">
    <property type="entry name" value="PH_DOMAIN"/>
    <property type="match status" value="1"/>
</dbReference>
<dbReference type="GO" id="GO:0005524">
    <property type="term" value="F:ATP binding"/>
    <property type="evidence" value="ECO:0007669"/>
    <property type="project" value="InterPro"/>
</dbReference>
<feature type="domain" description="Protein kinase" evidence="3">
    <location>
        <begin position="63"/>
        <end position="380"/>
    </location>
</feature>
<dbReference type="SUPFAM" id="SSF50729">
    <property type="entry name" value="PH domain-like"/>
    <property type="match status" value="1"/>
</dbReference>
<dbReference type="WBParaSite" id="maker-uti_cns_0002417-snap-gene-0.12-mRNA-1">
    <property type="protein sequence ID" value="maker-uti_cns_0002417-snap-gene-0.12-mRNA-1"/>
    <property type="gene ID" value="maker-uti_cns_0002417-snap-gene-0.12"/>
</dbReference>
<feature type="compositionally biased region" description="Polar residues" evidence="1">
    <location>
        <begin position="125"/>
        <end position="141"/>
    </location>
</feature>
<dbReference type="CDD" id="cd00821">
    <property type="entry name" value="PH"/>
    <property type="match status" value="1"/>
</dbReference>
<organism evidence="4 5">
    <name type="scientific">Macrostomum lignano</name>
    <dbReference type="NCBI Taxonomy" id="282301"/>
    <lineage>
        <taxon>Eukaryota</taxon>
        <taxon>Metazoa</taxon>
        <taxon>Spiralia</taxon>
        <taxon>Lophotrochozoa</taxon>
        <taxon>Platyhelminthes</taxon>
        <taxon>Rhabditophora</taxon>
        <taxon>Macrostomorpha</taxon>
        <taxon>Macrostomida</taxon>
        <taxon>Macrostomidae</taxon>
        <taxon>Macrostomum</taxon>
    </lineage>
</organism>
<dbReference type="AlphaFoldDB" id="A0A1I8GLL5"/>
<dbReference type="GO" id="GO:0004672">
    <property type="term" value="F:protein kinase activity"/>
    <property type="evidence" value="ECO:0007669"/>
    <property type="project" value="InterPro"/>
</dbReference>
<evidence type="ECO:0000313" key="5">
    <source>
        <dbReference type="WBParaSite" id="maker-uti_cns_0002417-snap-gene-0.12-mRNA-1"/>
    </source>
</evidence>
<dbReference type="InterPro" id="IPR052751">
    <property type="entry name" value="Plant_MAPKKK"/>
</dbReference>
<dbReference type="PANTHER" id="PTHR48011:SF4">
    <property type="entry name" value="MITOGEN-ACTIVATED PROTEIN KINASE KINASE KINASE 19"/>
    <property type="match status" value="1"/>
</dbReference>
<evidence type="ECO:0000259" key="2">
    <source>
        <dbReference type="PROSITE" id="PS50003"/>
    </source>
</evidence>
<evidence type="ECO:0000313" key="4">
    <source>
        <dbReference type="Proteomes" id="UP000095280"/>
    </source>
</evidence>
<dbReference type="Proteomes" id="UP000095280">
    <property type="component" value="Unplaced"/>
</dbReference>
<name>A0A1I8GLL5_9PLAT</name>
<dbReference type="SMART" id="SM00220">
    <property type="entry name" value="S_TKc"/>
    <property type="match status" value="1"/>
</dbReference>
<keyword evidence="4" id="KW-1185">Reference proteome</keyword>
<sequence>MQVIKKGDVLLYQGNRKWKKRYAVLHASHELIIFKDSSRKKTICSVLLQSDGCSVVEAHDSEERSFMQINTGNSSLRLTTKDPFQFKKWHDALLASQRAVKQQPNVLLQASGSLQQQFPPMAAEQQGTTNQPEASQPSSSIRLRKPSVSLRSTASQFMEDEDTIIERDLPMNQWESQLSLDGSLNCGGQIRWRKDKLLARGGGGSVFRGSVQLNSADWQRCVIKVIRLPVEAGANDCEDCTTGIRRAICSAMQYIHTRQPPVIHRDINGWNIMVLRGTANFMAPELLAPENEQDPARYSAKSDIWAFGCTVYLMVTGGRPHTDCQNMLAMARRLSEVHGAPRLPEITAISKDLRDFYSRCTAWTREDRWSAERLLRHGFLADQKDYTQL</sequence>
<dbReference type="PANTHER" id="PTHR48011">
    <property type="entry name" value="CCR4-NOT TRANSCRIPTIONAL COMPLEX SUBUNIT CAF120-RELATED"/>
    <property type="match status" value="1"/>
</dbReference>
<feature type="region of interest" description="Disordered" evidence="1">
    <location>
        <begin position="120"/>
        <end position="146"/>
    </location>
</feature>
<dbReference type="InterPro" id="IPR001849">
    <property type="entry name" value="PH_domain"/>
</dbReference>
<dbReference type="SUPFAM" id="SSF56112">
    <property type="entry name" value="Protein kinase-like (PK-like)"/>
    <property type="match status" value="1"/>
</dbReference>
<dbReference type="GO" id="GO:0007165">
    <property type="term" value="P:signal transduction"/>
    <property type="evidence" value="ECO:0007669"/>
    <property type="project" value="TreeGrafter"/>
</dbReference>
<accession>A0A1I8GLL5</accession>
<dbReference type="Pfam" id="PF00169">
    <property type="entry name" value="PH"/>
    <property type="match status" value="1"/>
</dbReference>
<dbReference type="PROSITE" id="PS50011">
    <property type="entry name" value="PROTEIN_KINASE_DOM"/>
    <property type="match status" value="1"/>
</dbReference>
<feature type="domain" description="PH" evidence="2">
    <location>
        <begin position="2"/>
        <end position="98"/>
    </location>
</feature>
<reference evidence="5" key="1">
    <citation type="submission" date="2016-11" db="UniProtKB">
        <authorList>
            <consortium name="WormBaseParasite"/>
        </authorList>
    </citation>
    <scope>IDENTIFICATION</scope>
</reference>
<evidence type="ECO:0000259" key="3">
    <source>
        <dbReference type="PROSITE" id="PS50011"/>
    </source>
</evidence>
<dbReference type="InterPro" id="IPR011993">
    <property type="entry name" value="PH-like_dom_sf"/>
</dbReference>
<dbReference type="InterPro" id="IPR011009">
    <property type="entry name" value="Kinase-like_dom_sf"/>
</dbReference>